<accession>A0ABS6H7M4</accession>
<evidence type="ECO:0000313" key="2">
    <source>
        <dbReference type="EMBL" id="MBU8544702.1"/>
    </source>
</evidence>
<dbReference type="InterPro" id="IPR002734">
    <property type="entry name" value="RibDG_C"/>
</dbReference>
<keyword evidence="3" id="KW-1185">Reference proteome</keyword>
<reference evidence="2 3" key="1">
    <citation type="submission" date="2021-01" db="EMBL/GenBank/DDBJ databases">
        <title>Roseomonas sp. nov, a bacterium isolated from an oil production mixture in Yumen Oilfield.</title>
        <authorList>
            <person name="Wu D."/>
        </authorList>
    </citation>
    <scope>NUCLEOTIDE SEQUENCE [LARGE SCALE GENOMIC DNA]</scope>
    <source>
        <strain evidence="2 3">ROY-5-3</strain>
    </source>
</reference>
<dbReference type="RefSeq" id="WP_216876127.1">
    <property type="nucleotide sequence ID" value="NZ_JAERQM010000003.1"/>
</dbReference>
<dbReference type="Proteomes" id="UP000689967">
    <property type="component" value="Unassembled WGS sequence"/>
</dbReference>
<protein>
    <submittedName>
        <fullName evidence="2">Dihydrofolate reductase</fullName>
    </submittedName>
</protein>
<proteinExistence type="predicted"/>
<evidence type="ECO:0000313" key="3">
    <source>
        <dbReference type="Proteomes" id="UP000689967"/>
    </source>
</evidence>
<gene>
    <name evidence="2" type="ORF">JJQ90_13355</name>
</gene>
<dbReference type="Pfam" id="PF01872">
    <property type="entry name" value="RibD_C"/>
    <property type="match status" value="1"/>
</dbReference>
<dbReference type="PANTHER" id="PTHR38011">
    <property type="entry name" value="DIHYDROFOLATE REDUCTASE FAMILY PROTEIN (AFU_ORTHOLOGUE AFUA_8G06820)"/>
    <property type="match status" value="1"/>
</dbReference>
<organism evidence="2 3">
    <name type="scientific">Falsiroseomonas oleicola</name>
    <dbReference type="NCBI Taxonomy" id="2801474"/>
    <lineage>
        <taxon>Bacteria</taxon>
        <taxon>Pseudomonadati</taxon>
        <taxon>Pseudomonadota</taxon>
        <taxon>Alphaproteobacteria</taxon>
        <taxon>Acetobacterales</taxon>
        <taxon>Roseomonadaceae</taxon>
        <taxon>Falsiroseomonas</taxon>
    </lineage>
</organism>
<sequence length="174" mass="18727">MTLFHCHIAMSLDGMIARADGGVDWLEQGAPPPEAFGFTAFYDRVETILMGRTTYEAARRMGEWPYAGKPVLVVTSRPLADAPPGVETRPGDLPALVAELRQRGLGLVWVEGGGQLLRGMLAIGALDRLEMAVIPVVLGDGIPLFPPGTPETRLALRHHAAVGDALHLIYEPAR</sequence>
<dbReference type="PANTHER" id="PTHR38011:SF11">
    <property type="entry name" value="2,5-DIAMINO-6-RIBOSYLAMINO-4(3H)-PYRIMIDINONE 5'-PHOSPHATE REDUCTASE"/>
    <property type="match status" value="1"/>
</dbReference>
<feature type="domain" description="Bacterial bifunctional deaminase-reductase C-terminal" evidence="1">
    <location>
        <begin position="6"/>
        <end position="167"/>
    </location>
</feature>
<evidence type="ECO:0000259" key="1">
    <source>
        <dbReference type="Pfam" id="PF01872"/>
    </source>
</evidence>
<comment type="caution">
    <text evidence="2">The sequence shown here is derived from an EMBL/GenBank/DDBJ whole genome shotgun (WGS) entry which is preliminary data.</text>
</comment>
<dbReference type="EMBL" id="JAERQM010000003">
    <property type="protein sequence ID" value="MBU8544702.1"/>
    <property type="molecule type" value="Genomic_DNA"/>
</dbReference>
<name>A0ABS6H7M4_9PROT</name>
<dbReference type="InterPro" id="IPR050765">
    <property type="entry name" value="Riboflavin_Biosynth_HTPR"/>
</dbReference>